<keyword evidence="3" id="KW-0408">Iron</keyword>
<gene>
    <name evidence="6" type="ORF">EI684_19040</name>
</gene>
<evidence type="ECO:0000256" key="3">
    <source>
        <dbReference type="ARBA" id="ARBA00023004"/>
    </source>
</evidence>
<proteinExistence type="predicted"/>
<evidence type="ECO:0000313" key="6">
    <source>
        <dbReference type="EMBL" id="RRR67401.1"/>
    </source>
</evidence>
<sequence>MQTTFKPVIVGFLCNWCSYRAADLAGTARIHYAPTLRPIRVMCTARIEPEFVLKALREGADGVMIAGCHPGECHYVEGNLKALRRFTLLRMMLGQLGVERERVQLVWASASEGKHLASAVDRITEELQALGPLAWRRNVLGEAPAVRR</sequence>
<dbReference type="Proteomes" id="UP000280307">
    <property type="component" value="Unassembled WGS sequence"/>
</dbReference>
<evidence type="ECO:0000259" key="5">
    <source>
        <dbReference type="Pfam" id="PF02662"/>
    </source>
</evidence>
<evidence type="ECO:0000313" key="7">
    <source>
        <dbReference type="Proteomes" id="UP000280307"/>
    </source>
</evidence>
<dbReference type="GO" id="GO:0046872">
    <property type="term" value="F:metal ion binding"/>
    <property type="evidence" value="ECO:0007669"/>
    <property type="project" value="UniProtKB-KW"/>
</dbReference>
<organism evidence="6 7">
    <name type="scientific">Candidatus Viridilinea halotolerans</name>
    <dbReference type="NCBI Taxonomy" id="2491704"/>
    <lineage>
        <taxon>Bacteria</taxon>
        <taxon>Bacillati</taxon>
        <taxon>Chloroflexota</taxon>
        <taxon>Chloroflexia</taxon>
        <taxon>Chloroflexales</taxon>
        <taxon>Chloroflexineae</taxon>
        <taxon>Oscillochloridaceae</taxon>
        <taxon>Candidatus Viridilinea</taxon>
    </lineage>
</organism>
<reference evidence="6 7" key="1">
    <citation type="submission" date="2018-12" db="EMBL/GenBank/DDBJ databases">
        <title>Genome Sequence of Candidatus Viridilinea halotolerans isolated from saline sulfide-rich spring.</title>
        <authorList>
            <person name="Grouzdev D.S."/>
            <person name="Burganskaya E.I."/>
            <person name="Krutkina M.S."/>
            <person name="Sukhacheva M.V."/>
            <person name="Gorlenko V.M."/>
        </authorList>
    </citation>
    <scope>NUCLEOTIDE SEQUENCE [LARGE SCALE GENOMIC DNA]</scope>
    <source>
        <strain evidence="6">Chok-6</strain>
    </source>
</reference>
<dbReference type="GO" id="GO:0051536">
    <property type="term" value="F:iron-sulfur cluster binding"/>
    <property type="evidence" value="ECO:0007669"/>
    <property type="project" value="UniProtKB-KW"/>
</dbReference>
<protein>
    <submittedName>
        <fullName evidence="6">Hydrogenase iron-sulfur subunit</fullName>
    </submittedName>
</protein>
<feature type="domain" description="F420-non-reducing hydrogenase iron-sulfur subunit D" evidence="5">
    <location>
        <begin position="9"/>
        <end position="131"/>
    </location>
</feature>
<keyword evidence="4" id="KW-0411">Iron-sulfur</keyword>
<dbReference type="InterPro" id="IPR003813">
    <property type="entry name" value="MvhD/FlpD"/>
</dbReference>
<comment type="caution">
    <text evidence="6">The sequence shown here is derived from an EMBL/GenBank/DDBJ whole genome shotgun (WGS) entry which is preliminary data.</text>
</comment>
<evidence type="ECO:0000256" key="4">
    <source>
        <dbReference type="ARBA" id="ARBA00023014"/>
    </source>
</evidence>
<keyword evidence="2" id="KW-0560">Oxidoreductase</keyword>
<evidence type="ECO:0000256" key="1">
    <source>
        <dbReference type="ARBA" id="ARBA00022723"/>
    </source>
</evidence>
<accession>A0A426TSV2</accession>
<name>A0A426TSV2_9CHLR</name>
<keyword evidence="1" id="KW-0479">Metal-binding</keyword>
<dbReference type="AlphaFoldDB" id="A0A426TSV2"/>
<dbReference type="Pfam" id="PF02662">
    <property type="entry name" value="FlpD"/>
    <property type="match status" value="1"/>
</dbReference>
<evidence type="ECO:0000256" key="2">
    <source>
        <dbReference type="ARBA" id="ARBA00023002"/>
    </source>
</evidence>
<dbReference type="GO" id="GO:0016491">
    <property type="term" value="F:oxidoreductase activity"/>
    <property type="evidence" value="ECO:0007669"/>
    <property type="project" value="UniProtKB-KW"/>
</dbReference>
<dbReference type="EMBL" id="RSAS01000790">
    <property type="protein sequence ID" value="RRR67401.1"/>
    <property type="molecule type" value="Genomic_DNA"/>
</dbReference>